<feature type="domain" description="UspA" evidence="2">
    <location>
        <begin position="4"/>
        <end position="149"/>
    </location>
</feature>
<proteinExistence type="inferred from homology"/>
<dbReference type="RefSeq" id="WP_067472975.1">
    <property type="nucleotide sequence ID" value="NZ_CP015961.1"/>
</dbReference>
<evidence type="ECO:0000313" key="4">
    <source>
        <dbReference type="Proteomes" id="UP000186104"/>
    </source>
</evidence>
<dbReference type="PANTHER" id="PTHR46268:SF6">
    <property type="entry name" value="UNIVERSAL STRESS PROTEIN UP12"/>
    <property type="match status" value="1"/>
</dbReference>
<dbReference type="InterPro" id="IPR006015">
    <property type="entry name" value="Universal_stress_UspA"/>
</dbReference>
<dbReference type="EMBL" id="CP015961">
    <property type="protein sequence ID" value="ANI92246.1"/>
    <property type="molecule type" value="Genomic_DNA"/>
</dbReference>
<organism evidence="3 4">
    <name type="scientific">Dietzia timorensis</name>
    <dbReference type="NCBI Taxonomy" id="499555"/>
    <lineage>
        <taxon>Bacteria</taxon>
        <taxon>Bacillati</taxon>
        <taxon>Actinomycetota</taxon>
        <taxon>Actinomycetes</taxon>
        <taxon>Mycobacteriales</taxon>
        <taxon>Dietziaceae</taxon>
        <taxon>Dietzia</taxon>
    </lineage>
</organism>
<dbReference type="KEGG" id="dtm:BJL86_1465"/>
<dbReference type="Gene3D" id="3.40.50.620">
    <property type="entry name" value="HUPs"/>
    <property type="match status" value="1"/>
</dbReference>
<evidence type="ECO:0000313" key="3">
    <source>
        <dbReference type="EMBL" id="ANI92246.1"/>
    </source>
</evidence>
<dbReference type="STRING" id="499555.BJL86_1465"/>
<sequence length="151" mass="15668">MATYSKVLVGTDGSETSLKAVTKAAEVAEAHNAELLIGCAYTPLESRASAAAADELGSDAYQIQGDNPAVDIVRAARERAVAAGVPADRVTTKTIEGGPVDSLIKLTKTQGIDLLIVGNRGMNSFASRIWGSVPGDTARRADCDVLIVHTT</sequence>
<dbReference type="SUPFAM" id="SSF52402">
    <property type="entry name" value="Adenine nucleotide alpha hydrolases-like"/>
    <property type="match status" value="1"/>
</dbReference>
<dbReference type="CDD" id="cd00293">
    <property type="entry name" value="USP-like"/>
    <property type="match status" value="1"/>
</dbReference>
<accession>A0A173LIW0</accession>
<dbReference type="PANTHER" id="PTHR46268">
    <property type="entry name" value="STRESS RESPONSE PROTEIN NHAX"/>
    <property type="match status" value="1"/>
</dbReference>
<dbReference type="Pfam" id="PF00582">
    <property type="entry name" value="Usp"/>
    <property type="match status" value="1"/>
</dbReference>
<dbReference type="AlphaFoldDB" id="A0A173LIW0"/>
<reference evidence="3 4" key="1">
    <citation type="submission" date="2016-06" db="EMBL/GenBank/DDBJ databases">
        <title>Complete genome sequence of a saline-alkali tolerant type strain Dietzia timorensis ID05-A0528T.</title>
        <authorList>
            <person name="Wu X."/>
        </authorList>
    </citation>
    <scope>NUCLEOTIDE SEQUENCE [LARGE SCALE GENOMIC DNA]</scope>
    <source>
        <strain evidence="3 4">ID05-A0528</strain>
    </source>
</reference>
<protein>
    <submittedName>
        <fullName evidence="3">Universal stress protein</fullName>
    </submittedName>
</protein>
<dbReference type="Proteomes" id="UP000186104">
    <property type="component" value="Chromosome"/>
</dbReference>
<evidence type="ECO:0000256" key="1">
    <source>
        <dbReference type="ARBA" id="ARBA00008791"/>
    </source>
</evidence>
<dbReference type="InterPro" id="IPR014729">
    <property type="entry name" value="Rossmann-like_a/b/a_fold"/>
</dbReference>
<dbReference type="OrthoDB" id="3427787at2"/>
<keyword evidence="4" id="KW-1185">Reference proteome</keyword>
<evidence type="ECO:0000259" key="2">
    <source>
        <dbReference type="Pfam" id="PF00582"/>
    </source>
</evidence>
<dbReference type="PRINTS" id="PR01438">
    <property type="entry name" value="UNVRSLSTRESS"/>
</dbReference>
<gene>
    <name evidence="3" type="ORF">BJL86_1465</name>
</gene>
<dbReference type="InterPro" id="IPR006016">
    <property type="entry name" value="UspA"/>
</dbReference>
<name>A0A173LIW0_9ACTN</name>
<comment type="similarity">
    <text evidence="1">Belongs to the universal stress protein A family.</text>
</comment>